<dbReference type="GO" id="GO:0006355">
    <property type="term" value="P:regulation of DNA-templated transcription"/>
    <property type="evidence" value="ECO:0007669"/>
    <property type="project" value="InterPro"/>
</dbReference>
<dbReference type="Gene3D" id="3.30.70.270">
    <property type="match status" value="1"/>
</dbReference>
<keyword evidence="8" id="KW-1185">Reference proteome</keyword>
<dbReference type="GO" id="GO:0007165">
    <property type="term" value="P:signal transduction"/>
    <property type="evidence" value="ECO:0007669"/>
    <property type="project" value="InterPro"/>
</dbReference>
<dbReference type="InterPro" id="IPR000014">
    <property type="entry name" value="PAS"/>
</dbReference>
<dbReference type="SMART" id="SM00091">
    <property type="entry name" value="PAS"/>
    <property type="match status" value="1"/>
</dbReference>
<evidence type="ECO:0000256" key="3">
    <source>
        <dbReference type="SAM" id="Phobius"/>
    </source>
</evidence>
<dbReference type="PROSITE" id="PS50112">
    <property type="entry name" value="PAS"/>
    <property type="match status" value="1"/>
</dbReference>
<organism evidence="7 8">
    <name type="scientific">Magnetofaba australis IT-1</name>
    <dbReference type="NCBI Taxonomy" id="1434232"/>
    <lineage>
        <taxon>Bacteria</taxon>
        <taxon>Pseudomonadati</taxon>
        <taxon>Pseudomonadota</taxon>
        <taxon>Magnetococcia</taxon>
        <taxon>Magnetococcales</taxon>
        <taxon>Magnetococcaceae</taxon>
        <taxon>Magnetofaba</taxon>
    </lineage>
</organism>
<keyword evidence="3" id="KW-0812">Transmembrane</keyword>
<dbReference type="SMART" id="SM00267">
    <property type="entry name" value="GGDEF"/>
    <property type="match status" value="1"/>
</dbReference>
<comment type="caution">
    <text evidence="7">The sequence shown here is derived from an EMBL/GenBank/DDBJ whole genome shotgun (WGS) entry which is preliminary data.</text>
</comment>
<sequence>MPNLQDWSMSIHSIGNRILFLIGSAVMVGLCAMMFFFLRQQEQAILAQNERTMGLLATSVSQTLQTVMLSGNAEVAEDFAANLTATPGIIDFRILRVNGVEAFHDNETINAVNSRLGDEAFHIKSNPKPPNKVLSDTKRSTVHSGLFAKGYVADYAMDENSGVSSVTFWAPIHSGEECAACHGENERLRGILKLTTSLVPVQNDIAHAKMQGILLLVVSLGVIILLLLLVVNRSVVAPINRVSNAMGDVTNGDWNSKVPEDGKDELSRMGQIFNTMTNELQRTYSGLQSERNKLTTIILSAKEGIVVTNPLGEVVLVNPAAERLLGKSDQQIVKEGFINLLDDPDYVQNYLDTNGLEMPDTIVYNSRVLNFYACSIKNDDGSERIGSAALIRDVTDEKKLERQLRELSTTDALTGLLNRRRLDEVLAEELNRAKRYHMQLGLLIFDVDHFKRFNDEHGHDQGDRVLQAIAAEMKDHFRNIDFPCRYGGEEFVAILPNTYPEGAIKVADRLRERIEEMVVDGLKVTISIGVAVYPQSPGDEPDTLLKSADNALYRAKRSGRNRVIFADINDAPEEE</sequence>
<evidence type="ECO:0000259" key="4">
    <source>
        <dbReference type="PROSITE" id="PS50112"/>
    </source>
</evidence>
<dbReference type="EMBL" id="LVJN01000019">
    <property type="protein sequence ID" value="OSM04408.1"/>
    <property type="molecule type" value="Genomic_DNA"/>
</dbReference>
<evidence type="ECO:0000259" key="5">
    <source>
        <dbReference type="PROSITE" id="PS50885"/>
    </source>
</evidence>
<proteinExistence type="predicted"/>
<dbReference type="GO" id="GO:0016020">
    <property type="term" value="C:membrane"/>
    <property type="evidence" value="ECO:0007669"/>
    <property type="project" value="InterPro"/>
</dbReference>
<dbReference type="AlphaFoldDB" id="A0A1Y2K4S6"/>
<dbReference type="SUPFAM" id="SSF158472">
    <property type="entry name" value="HAMP domain-like"/>
    <property type="match status" value="1"/>
</dbReference>
<dbReference type="NCBIfam" id="TIGR00254">
    <property type="entry name" value="GGDEF"/>
    <property type="match status" value="1"/>
</dbReference>
<protein>
    <recommendedName>
        <fullName evidence="1">diguanylate cyclase</fullName>
        <ecNumber evidence="1">2.7.7.65</ecNumber>
    </recommendedName>
</protein>
<dbReference type="STRING" id="1434232.MAIT1_04318"/>
<dbReference type="Gene3D" id="6.10.340.10">
    <property type="match status" value="1"/>
</dbReference>
<dbReference type="GO" id="GO:0052621">
    <property type="term" value="F:diguanylate cyclase activity"/>
    <property type="evidence" value="ECO:0007669"/>
    <property type="project" value="UniProtKB-EC"/>
</dbReference>
<dbReference type="InterPro" id="IPR050469">
    <property type="entry name" value="Diguanylate_Cyclase"/>
</dbReference>
<dbReference type="Pfam" id="PF00990">
    <property type="entry name" value="GGDEF"/>
    <property type="match status" value="1"/>
</dbReference>
<accession>A0A1Y2K4S6</accession>
<dbReference type="PROSITE" id="PS50885">
    <property type="entry name" value="HAMP"/>
    <property type="match status" value="1"/>
</dbReference>
<reference evidence="7 8" key="1">
    <citation type="journal article" date="2016" name="BMC Genomics">
        <title>Combined genomic and structural analyses of a cultured magnetotactic bacterium reveals its niche adaptation to a dynamic environment.</title>
        <authorList>
            <person name="Araujo A.C."/>
            <person name="Morillo V."/>
            <person name="Cypriano J."/>
            <person name="Teixeira L.C."/>
            <person name="Leao P."/>
            <person name="Lyra S."/>
            <person name="Almeida L.G."/>
            <person name="Bazylinski D.A."/>
            <person name="Vasconcellos A.T."/>
            <person name="Abreu F."/>
            <person name="Lins U."/>
        </authorList>
    </citation>
    <scope>NUCLEOTIDE SEQUENCE [LARGE SCALE GENOMIC DNA]</scope>
    <source>
        <strain evidence="7 8">IT-1</strain>
    </source>
</reference>
<feature type="transmembrane region" description="Helical" evidence="3">
    <location>
        <begin position="212"/>
        <end position="231"/>
    </location>
</feature>
<comment type="catalytic activity">
    <reaction evidence="2">
        <text>2 GTP = 3',3'-c-di-GMP + 2 diphosphate</text>
        <dbReference type="Rhea" id="RHEA:24898"/>
        <dbReference type="ChEBI" id="CHEBI:33019"/>
        <dbReference type="ChEBI" id="CHEBI:37565"/>
        <dbReference type="ChEBI" id="CHEBI:58805"/>
        <dbReference type="EC" id="2.7.7.65"/>
    </reaction>
</comment>
<evidence type="ECO:0000259" key="6">
    <source>
        <dbReference type="PROSITE" id="PS50887"/>
    </source>
</evidence>
<evidence type="ECO:0000313" key="8">
    <source>
        <dbReference type="Proteomes" id="UP000194003"/>
    </source>
</evidence>
<dbReference type="InterPro" id="IPR000160">
    <property type="entry name" value="GGDEF_dom"/>
</dbReference>
<dbReference type="PANTHER" id="PTHR45138">
    <property type="entry name" value="REGULATORY COMPONENTS OF SENSORY TRANSDUCTION SYSTEM"/>
    <property type="match status" value="1"/>
</dbReference>
<dbReference type="PANTHER" id="PTHR45138:SF9">
    <property type="entry name" value="DIGUANYLATE CYCLASE DGCM-RELATED"/>
    <property type="match status" value="1"/>
</dbReference>
<dbReference type="InterPro" id="IPR013767">
    <property type="entry name" value="PAS_fold"/>
</dbReference>
<evidence type="ECO:0000256" key="2">
    <source>
        <dbReference type="ARBA" id="ARBA00034247"/>
    </source>
</evidence>
<gene>
    <name evidence="7" type="ORF">MAIT1_04318</name>
</gene>
<evidence type="ECO:0000256" key="1">
    <source>
        <dbReference type="ARBA" id="ARBA00012528"/>
    </source>
</evidence>
<dbReference type="Pfam" id="PF00672">
    <property type="entry name" value="HAMP"/>
    <property type="match status" value="1"/>
</dbReference>
<dbReference type="CDD" id="cd01949">
    <property type="entry name" value="GGDEF"/>
    <property type="match status" value="1"/>
</dbReference>
<dbReference type="SUPFAM" id="SSF55073">
    <property type="entry name" value="Nucleotide cyclase"/>
    <property type="match status" value="1"/>
</dbReference>
<dbReference type="Gene3D" id="3.30.450.20">
    <property type="entry name" value="PAS domain"/>
    <property type="match status" value="1"/>
</dbReference>
<dbReference type="CDD" id="cd00130">
    <property type="entry name" value="PAS"/>
    <property type="match status" value="1"/>
</dbReference>
<dbReference type="InterPro" id="IPR043128">
    <property type="entry name" value="Rev_trsase/Diguanyl_cyclase"/>
</dbReference>
<keyword evidence="3" id="KW-0472">Membrane</keyword>
<feature type="domain" description="PAS" evidence="4">
    <location>
        <begin position="290"/>
        <end position="345"/>
    </location>
</feature>
<name>A0A1Y2K4S6_9PROT</name>
<dbReference type="InterPro" id="IPR029787">
    <property type="entry name" value="Nucleotide_cyclase"/>
</dbReference>
<feature type="domain" description="GGDEF" evidence="6">
    <location>
        <begin position="438"/>
        <end position="568"/>
    </location>
</feature>
<dbReference type="CDD" id="cd06225">
    <property type="entry name" value="HAMP"/>
    <property type="match status" value="1"/>
</dbReference>
<dbReference type="NCBIfam" id="TIGR00229">
    <property type="entry name" value="sensory_box"/>
    <property type="match status" value="1"/>
</dbReference>
<dbReference type="SMART" id="SM00304">
    <property type="entry name" value="HAMP"/>
    <property type="match status" value="1"/>
</dbReference>
<keyword evidence="3" id="KW-1133">Transmembrane helix</keyword>
<dbReference type="Proteomes" id="UP000194003">
    <property type="component" value="Unassembled WGS sequence"/>
</dbReference>
<dbReference type="EC" id="2.7.7.65" evidence="1"/>
<dbReference type="InterPro" id="IPR035965">
    <property type="entry name" value="PAS-like_dom_sf"/>
</dbReference>
<dbReference type="Pfam" id="PF00989">
    <property type="entry name" value="PAS"/>
    <property type="match status" value="1"/>
</dbReference>
<dbReference type="InterPro" id="IPR003660">
    <property type="entry name" value="HAMP_dom"/>
</dbReference>
<dbReference type="FunFam" id="3.30.70.270:FF:000001">
    <property type="entry name" value="Diguanylate cyclase domain protein"/>
    <property type="match status" value="1"/>
</dbReference>
<dbReference type="Gene3D" id="3.30.450.290">
    <property type="match status" value="1"/>
</dbReference>
<dbReference type="PROSITE" id="PS50887">
    <property type="entry name" value="GGDEF"/>
    <property type="match status" value="1"/>
</dbReference>
<dbReference type="SUPFAM" id="SSF55785">
    <property type="entry name" value="PYP-like sensor domain (PAS domain)"/>
    <property type="match status" value="1"/>
</dbReference>
<feature type="transmembrane region" description="Helical" evidence="3">
    <location>
        <begin position="18"/>
        <end position="38"/>
    </location>
</feature>
<feature type="domain" description="HAMP" evidence="5">
    <location>
        <begin position="233"/>
        <end position="285"/>
    </location>
</feature>
<evidence type="ECO:0000313" key="7">
    <source>
        <dbReference type="EMBL" id="OSM04408.1"/>
    </source>
</evidence>